<evidence type="ECO:0000259" key="1">
    <source>
        <dbReference type="PROSITE" id="PS50994"/>
    </source>
</evidence>
<dbReference type="InterPro" id="IPR012337">
    <property type="entry name" value="RNaseH-like_sf"/>
</dbReference>
<dbReference type="InterPro" id="IPR043502">
    <property type="entry name" value="DNA/RNA_pol_sf"/>
</dbReference>
<dbReference type="PANTHER" id="PTHR47331">
    <property type="entry name" value="PHD-TYPE DOMAIN-CONTAINING PROTEIN"/>
    <property type="match status" value="1"/>
</dbReference>
<dbReference type="Pfam" id="PF18701">
    <property type="entry name" value="DUF5641"/>
    <property type="match status" value="1"/>
</dbReference>
<reference evidence="2" key="1">
    <citation type="submission" date="2021-05" db="EMBL/GenBank/DDBJ databases">
        <authorList>
            <person name="Alioto T."/>
            <person name="Alioto T."/>
            <person name="Gomez Garrido J."/>
        </authorList>
    </citation>
    <scope>NUCLEOTIDE SEQUENCE</scope>
</reference>
<dbReference type="InterPro" id="IPR008042">
    <property type="entry name" value="Retrotrans_Pao"/>
</dbReference>
<dbReference type="GO" id="GO:0015074">
    <property type="term" value="P:DNA integration"/>
    <property type="evidence" value="ECO:0007669"/>
    <property type="project" value="InterPro"/>
</dbReference>
<proteinExistence type="predicted"/>
<name>A0A8D8V2F7_9HEMI</name>
<dbReference type="InterPro" id="IPR041588">
    <property type="entry name" value="Integrase_H2C2"/>
</dbReference>
<dbReference type="SUPFAM" id="SSF53098">
    <property type="entry name" value="Ribonuclease H-like"/>
    <property type="match status" value="1"/>
</dbReference>
<accession>A0A8D8V2F7</accession>
<dbReference type="InterPro" id="IPR001584">
    <property type="entry name" value="Integrase_cat-core"/>
</dbReference>
<evidence type="ECO:0000313" key="2">
    <source>
        <dbReference type="EMBL" id="CAG6715545.1"/>
    </source>
</evidence>
<dbReference type="Pfam" id="PF05380">
    <property type="entry name" value="Peptidase_A17"/>
    <property type="match status" value="1"/>
</dbReference>
<dbReference type="GO" id="GO:0003676">
    <property type="term" value="F:nucleic acid binding"/>
    <property type="evidence" value="ECO:0007669"/>
    <property type="project" value="InterPro"/>
</dbReference>
<dbReference type="InterPro" id="IPR036397">
    <property type="entry name" value="RNaseH_sf"/>
</dbReference>
<sequence>MTTSQEIELKVLTSKKEQIFAYMQETYDLTKKLADKNSLNSFKRRVFTVESMKQDFKQLIERINMLEIEMNVQRPLGFKDVDTMEDMYGTIKYADKLLNVPAAPTAPASPVVSVNNETTESFVKLQRLELPSFNGDIADWPLFYNLFKVNIHDRTDILKVHKLQHLLTKLTGRAQLMCSGILPTEENYDVIWDALINRYEDKRNLATHYLDTLFNFKAQKMESSQHLTLFVDKVGAAIAALKALKIPDLADFILFYIGNLKIDDSTRRLFENSLDSQEIPTFEKLLTFAQNQTKILFRISPNCSTLSKFVKPESKFIGSSYNKPSTSRVSHSFFVKNNTCSLCEEDHPLFRCPKFIKLNPQDRYAIVKQHSHCVNCLGTNHRVSECASKHVCSTCRLKHHSLLHFTNNSQHDMSKHNEPKGYLGNTQPKLCNISSMHAGQSSQTSETAESAKVALCSQTEHSIKNTGSGMTVLLGTIKINMYDINGIPHVMRFLLDNGSMSNIIVQSAFDILQIPLQPSNSSLRGLGSSNSHVYGQVNLSFSSRFDNRARYTAQALVVDHVVDRMPVHSVDCSNLTYLNNLQLSDDEFMDPGPIFGILGSSIYPYILLGQSVFGANNQPVAVNTKLGHVIFGNAPIVSGSGKDPSICMFQCSLDNNLLKFWELEKIPMAENLKLSPEDIACEDIYSSEFSRNEHGIYKVPLPFKEDPSQLGDSFLMAKNRFLNLEKRLENSVSLRSDYNKAMSDLIEKGFMSKCSDQSDTSGYFIPHHMVTKSDSVSTKLRVVFDASAKSTSGKSLNDVLHCGAKLYSSLFCVLLNFRLFPYALNGDITKMFLQIQVCEKYWQFQKLIWRPSPNDCLTFFNLMVVTFGMKSSPFLALRTIHQLIIDEAEKFSVSKNIVDKLYMDDLVASFLTEDECILFYRNITDLFKSGGFNFTKWSANSNQVLQNIPLSDQLEQMVSWDEENFTLKVLGLCWNPKADVLFFKINQNTGPCTKRGMLSYILTIYDPLGLLAPIVLFVKLLIKKLWVCKIDWDSVPPLDIVTLWNSFNTQLPLLQNLSFPRHINVEIDCVFQLLGFSDASEKAYGAVIFSRVLLPNGTIKIEIICSKSKVAPLKVESIPRLELCGLLLLSDLMKVVTDSYSSKFKIDKSFCFTDSSVTLCWAHSSPHLFNVFVANRISKIQQNIDISNLFHIAGVDNPADVLSRGLLPEQLVECKLYLSGPSWLYTPQCDWPIRSYQDFTDKEFPEIKSNLAVVSIPNEEENSLLEMFSRCSTWSKLLKIVVYVLKFLKILPKNQTINAEALSTAENVVIKILQRKFFSDDMANIRKNIICSPVLRKLCPFLDNEGILRVGGRICNSDLSYSQQHPILLSSKHHVVGLIIDYLHQKNFHSGPHLLLALLRQRFWVLGARNFVRKRFQACNICFRLSPKCSYPKMGDLPRSRVLESKPFLNTASDYLGPISIVLTHRRGQRPQKAYVAVFVCLATKAIHLEVASDLSTPCFLNAFKRFLSRRGPIKTMLTDNGTNFVGAKNHLDQIYSLLESQDYKDTFARELAEFRIVWSMNPPASPHFGGIFESCVKSFKTHFFRVVGKQLLSYEELTTLTTQIECLLNSRPLCKLNSDPEDCDLLTPNHFLKLTPLTCIPAVDVTEVNLNRLSRFQLIDQLMQSFWKRWSLEYLTQLQTREKWYNTSSNIKLGTVVLIRQENSAPLNWPTGVVSELCPGKDGVVRVVLVRTPRGVYKRAVHNLCPLPSQ</sequence>
<organism evidence="2">
    <name type="scientific">Cacopsylla melanoneura</name>
    <dbReference type="NCBI Taxonomy" id="428564"/>
    <lineage>
        <taxon>Eukaryota</taxon>
        <taxon>Metazoa</taxon>
        <taxon>Ecdysozoa</taxon>
        <taxon>Arthropoda</taxon>
        <taxon>Hexapoda</taxon>
        <taxon>Insecta</taxon>
        <taxon>Pterygota</taxon>
        <taxon>Neoptera</taxon>
        <taxon>Paraneoptera</taxon>
        <taxon>Hemiptera</taxon>
        <taxon>Sternorrhyncha</taxon>
        <taxon>Psylloidea</taxon>
        <taxon>Psyllidae</taxon>
        <taxon>Psyllinae</taxon>
        <taxon>Cacopsylla</taxon>
    </lineage>
</organism>
<dbReference type="InterPro" id="IPR040676">
    <property type="entry name" value="DUF5641"/>
</dbReference>
<dbReference type="Gene3D" id="3.30.420.10">
    <property type="entry name" value="Ribonuclease H-like superfamily/Ribonuclease H"/>
    <property type="match status" value="1"/>
</dbReference>
<dbReference type="PROSITE" id="PS50994">
    <property type="entry name" value="INTEGRASE"/>
    <property type="match status" value="1"/>
</dbReference>
<dbReference type="Pfam" id="PF03564">
    <property type="entry name" value="DUF1759"/>
    <property type="match status" value="1"/>
</dbReference>
<dbReference type="EMBL" id="HBUF01353267">
    <property type="protein sequence ID" value="CAG6715545.1"/>
    <property type="molecule type" value="Transcribed_RNA"/>
</dbReference>
<dbReference type="PANTHER" id="PTHR47331:SF1">
    <property type="entry name" value="GAG-LIKE PROTEIN"/>
    <property type="match status" value="1"/>
</dbReference>
<dbReference type="InterPro" id="IPR005312">
    <property type="entry name" value="DUF1759"/>
</dbReference>
<protein>
    <recommendedName>
        <fullName evidence="1">Integrase catalytic domain-containing protein</fullName>
    </recommendedName>
</protein>
<dbReference type="GO" id="GO:0042575">
    <property type="term" value="C:DNA polymerase complex"/>
    <property type="evidence" value="ECO:0007669"/>
    <property type="project" value="UniProtKB-ARBA"/>
</dbReference>
<feature type="domain" description="Integrase catalytic" evidence="1">
    <location>
        <begin position="1443"/>
        <end position="1637"/>
    </location>
</feature>
<dbReference type="GO" id="GO:0071897">
    <property type="term" value="P:DNA biosynthetic process"/>
    <property type="evidence" value="ECO:0007669"/>
    <property type="project" value="UniProtKB-ARBA"/>
</dbReference>
<dbReference type="SUPFAM" id="SSF56672">
    <property type="entry name" value="DNA/RNA polymerases"/>
    <property type="match status" value="1"/>
</dbReference>
<dbReference type="Pfam" id="PF17921">
    <property type="entry name" value="Integrase_H2C2"/>
    <property type="match status" value="1"/>
</dbReference>